<dbReference type="InterPro" id="IPR015856">
    <property type="entry name" value="ABC_transpr_CbiO/EcfA_su"/>
</dbReference>
<keyword evidence="13" id="KW-1185">Reference proteome</keyword>
<evidence type="ECO:0000256" key="9">
    <source>
        <dbReference type="ARBA" id="ARBA00025157"/>
    </source>
</evidence>
<evidence type="ECO:0000256" key="6">
    <source>
        <dbReference type="ARBA" id="ARBA00022840"/>
    </source>
</evidence>
<accession>A0ABD5VZ33</accession>
<dbReference type="InterPro" id="IPR003439">
    <property type="entry name" value="ABC_transporter-like_ATP-bd"/>
</dbReference>
<dbReference type="RefSeq" id="WP_382183976.1">
    <property type="nucleotide sequence ID" value="NZ_JBHSZI010000001.1"/>
</dbReference>
<keyword evidence="7" id="KW-1278">Translocase</keyword>
<evidence type="ECO:0000313" key="12">
    <source>
        <dbReference type="EMBL" id="MFC7057221.1"/>
    </source>
</evidence>
<dbReference type="CDD" id="cd03225">
    <property type="entry name" value="ABC_cobalt_CbiO_domain1"/>
    <property type="match status" value="1"/>
</dbReference>
<gene>
    <name evidence="12" type="ORF">ACFQQG_02300</name>
</gene>
<name>A0ABD5VZ33_9EURY</name>
<dbReference type="InterPro" id="IPR050095">
    <property type="entry name" value="ECF_ABC_transporter_ATP-bd"/>
</dbReference>
<evidence type="ECO:0000256" key="10">
    <source>
        <dbReference type="SAM" id="MobiDB-lite"/>
    </source>
</evidence>
<keyword evidence="4" id="KW-1003">Cell membrane</keyword>
<evidence type="ECO:0000256" key="2">
    <source>
        <dbReference type="ARBA" id="ARBA00005417"/>
    </source>
</evidence>
<evidence type="ECO:0000256" key="8">
    <source>
        <dbReference type="ARBA" id="ARBA00023136"/>
    </source>
</evidence>
<dbReference type="PANTHER" id="PTHR43553">
    <property type="entry name" value="HEAVY METAL TRANSPORTER"/>
    <property type="match status" value="1"/>
</dbReference>
<protein>
    <submittedName>
        <fullName evidence="12">ATP-binding cassette domain-containing protein</fullName>
    </submittedName>
</protein>
<comment type="caution">
    <text evidence="12">The sequence shown here is derived from an EMBL/GenBank/DDBJ whole genome shotgun (WGS) entry which is preliminary data.</text>
</comment>
<dbReference type="SMART" id="SM00382">
    <property type="entry name" value="AAA"/>
    <property type="match status" value="1"/>
</dbReference>
<comment type="function">
    <text evidence="9">Probably part of an ABC transporter complex. Responsible for energy coupling to the transport system.</text>
</comment>
<dbReference type="PROSITE" id="PS50893">
    <property type="entry name" value="ABC_TRANSPORTER_2"/>
    <property type="match status" value="1"/>
</dbReference>
<dbReference type="EMBL" id="JBHSZI010000001">
    <property type="protein sequence ID" value="MFC7057221.1"/>
    <property type="molecule type" value="Genomic_DNA"/>
</dbReference>
<dbReference type="GO" id="GO:0005524">
    <property type="term" value="F:ATP binding"/>
    <property type="evidence" value="ECO:0007669"/>
    <property type="project" value="UniProtKB-KW"/>
</dbReference>
<keyword evidence="6 12" id="KW-0067">ATP-binding</keyword>
<evidence type="ECO:0000256" key="3">
    <source>
        <dbReference type="ARBA" id="ARBA00022448"/>
    </source>
</evidence>
<dbReference type="PANTHER" id="PTHR43553:SF19">
    <property type="entry name" value="HMP_THIAMINE IMPORT ATP-BINDING PROTEIN YKOD-RELATED"/>
    <property type="match status" value="1"/>
</dbReference>
<dbReference type="InterPro" id="IPR017871">
    <property type="entry name" value="ABC_transporter-like_CS"/>
</dbReference>
<dbReference type="Pfam" id="PF00005">
    <property type="entry name" value="ABC_tran"/>
    <property type="match status" value="1"/>
</dbReference>
<evidence type="ECO:0000259" key="11">
    <source>
        <dbReference type="PROSITE" id="PS50893"/>
    </source>
</evidence>
<feature type="domain" description="ABC transporter" evidence="11">
    <location>
        <begin position="180"/>
        <end position="414"/>
    </location>
</feature>
<dbReference type="PROSITE" id="PS00211">
    <property type="entry name" value="ABC_TRANSPORTER_1"/>
    <property type="match status" value="1"/>
</dbReference>
<dbReference type="FunFam" id="3.40.50.300:FF:000224">
    <property type="entry name" value="Energy-coupling factor transporter ATP-binding protein EcfA"/>
    <property type="match status" value="1"/>
</dbReference>
<evidence type="ECO:0000256" key="5">
    <source>
        <dbReference type="ARBA" id="ARBA00022741"/>
    </source>
</evidence>
<proteinExistence type="inferred from homology"/>
<dbReference type="InterPro" id="IPR003593">
    <property type="entry name" value="AAA+_ATPase"/>
</dbReference>
<comment type="subcellular location">
    <subcellularLocation>
        <location evidence="1">Cell membrane</location>
    </subcellularLocation>
</comment>
<dbReference type="Proteomes" id="UP001596445">
    <property type="component" value="Unassembled WGS sequence"/>
</dbReference>
<dbReference type="InterPro" id="IPR027417">
    <property type="entry name" value="P-loop_NTPase"/>
</dbReference>
<dbReference type="Gene3D" id="3.40.50.300">
    <property type="entry name" value="P-loop containing nucleotide triphosphate hydrolases"/>
    <property type="match status" value="2"/>
</dbReference>
<dbReference type="GO" id="GO:0005886">
    <property type="term" value="C:plasma membrane"/>
    <property type="evidence" value="ECO:0007669"/>
    <property type="project" value="UniProtKB-SubCell"/>
</dbReference>
<reference evidence="12 13" key="1">
    <citation type="journal article" date="2019" name="Int. J. Syst. Evol. Microbiol.">
        <title>The Global Catalogue of Microorganisms (GCM) 10K type strain sequencing project: providing services to taxonomists for standard genome sequencing and annotation.</title>
        <authorList>
            <consortium name="The Broad Institute Genomics Platform"/>
            <consortium name="The Broad Institute Genome Sequencing Center for Infectious Disease"/>
            <person name="Wu L."/>
            <person name="Ma J."/>
        </authorList>
    </citation>
    <scope>NUCLEOTIDE SEQUENCE [LARGE SCALE GENOMIC DNA]</scope>
    <source>
        <strain evidence="12 13">JCM 30072</strain>
    </source>
</reference>
<comment type="similarity">
    <text evidence="2">Belongs to the ABC transporter superfamily.</text>
</comment>
<organism evidence="12 13">
    <name type="scientific">Halovenus salina</name>
    <dbReference type="NCBI Taxonomy" id="1510225"/>
    <lineage>
        <taxon>Archaea</taxon>
        <taxon>Methanobacteriati</taxon>
        <taxon>Methanobacteriota</taxon>
        <taxon>Stenosarchaea group</taxon>
        <taxon>Halobacteria</taxon>
        <taxon>Halobacteriales</taxon>
        <taxon>Haloarculaceae</taxon>
        <taxon>Halovenus</taxon>
    </lineage>
</organism>
<feature type="region of interest" description="Disordered" evidence="10">
    <location>
        <begin position="130"/>
        <end position="172"/>
    </location>
</feature>
<dbReference type="SUPFAM" id="SSF52540">
    <property type="entry name" value="P-loop containing nucleoside triphosphate hydrolases"/>
    <property type="match status" value="2"/>
</dbReference>
<keyword evidence="8" id="KW-0472">Membrane</keyword>
<keyword evidence="5" id="KW-0547">Nucleotide-binding</keyword>
<sequence>MDPEILVLDEPTANLDPRGTESVYGLLRELARDDSRTIVLIEHQCESLIEAVDRTLVLDGDGSLLLEGTPKAVFGENPQLLRREGVWIPEITQLALELRSCEGWPSSTSLPVTVDQAVDGVGDIVAKRRAEWTGSDSQSSDAGGRPEGCVDQSNRGVVRADGATEPEVSEGATMSPALEIRGLDARYGTPKVSEPVLRGVELSVPDGSFLALVGPNGAGKSTLASHCVGVRSPPSGTVFVNGRDVTTLSSREISQRVGYVFQNPESQFITESVRDELAYGLRQLDFDTEEIEQRVEQTLERFDLTGYAERNPFTLSHGEKRRLSVATMLVVGQDVLIVDEPTYGQDRANADALMERLSELHDAGRTVVVLTHDMRIVAEHADAVAVLVDGKIQFHGTPADLFADPETLSAAHLSQPP</sequence>
<evidence type="ECO:0000256" key="7">
    <source>
        <dbReference type="ARBA" id="ARBA00022967"/>
    </source>
</evidence>
<evidence type="ECO:0000313" key="13">
    <source>
        <dbReference type="Proteomes" id="UP001596445"/>
    </source>
</evidence>
<keyword evidence="3" id="KW-0813">Transport</keyword>
<evidence type="ECO:0000256" key="4">
    <source>
        <dbReference type="ARBA" id="ARBA00022475"/>
    </source>
</evidence>
<dbReference type="AlphaFoldDB" id="A0ABD5VZ33"/>
<evidence type="ECO:0000256" key="1">
    <source>
        <dbReference type="ARBA" id="ARBA00004236"/>
    </source>
</evidence>